<evidence type="ECO:0000313" key="2">
    <source>
        <dbReference type="EMBL" id="KAK1632799.1"/>
    </source>
</evidence>
<protein>
    <submittedName>
        <fullName evidence="2">Uncharacterized protein</fullName>
    </submittedName>
</protein>
<organism evidence="2 3">
    <name type="scientific">Lolium multiflorum</name>
    <name type="common">Italian ryegrass</name>
    <name type="synonym">Lolium perenne subsp. multiflorum</name>
    <dbReference type="NCBI Taxonomy" id="4521"/>
    <lineage>
        <taxon>Eukaryota</taxon>
        <taxon>Viridiplantae</taxon>
        <taxon>Streptophyta</taxon>
        <taxon>Embryophyta</taxon>
        <taxon>Tracheophyta</taxon>
        <taxon>Spermatophyta</taxon>
        <taxon>Magnoliopsida</taxon>
        <taxon>Liliopsida</taxon>
        <taxon>Poales</taxon>
        <taxon>Poaceae</taxon>
        <taxon>BOP clade</taxon>
        <taxon>Pooideae</taxon>
        <taxon>Poodae</taxon>
        <taxon>Poeae</taxon>
        <taxon>Poeae Chloroplast Group 2 (Poeae type)</taxon>
        <taxon>Loliodinae</taxon>
        <taxon>Loliinae</taxon>
        <taxon>Lolium</taxon>
    </lineage>
</organism>
<dbReference type="EMBL" id="JAUUTY010000005">
    <property type="protein sequence ID" value="KAK1632799.1"/>
    <property type="molecule type" value="Genomic_DNA"/>
</dbReference>
<proteinExistence type="predicted"/>
<reference evidence="2" key="1">
    <citation type="submission" date="2023-07" db="EMBL/GenBank/DDBJ databases">
        <title>A chromosome-level genome assembly of Lolium multiflorum.</title>
        <authorList>
            <person name="Chen Y."/>
            <person name="Copetti D."/>
            <person name="Kolliker R."/>
            <person name="Studer B."/>
        </authorList>
    </citation>
    <scope>NUCLEOTIDE SEQUENCE</scope>
    <source>
        <strain evidence="2">02402/16</strain>
        <tissue evidence="2">Leaf</tissue>
    </source>
</reference>
<comment type="caution">
    <text evidence="2">The sequence shown here is derived from an EMBL/GenBank/DDBJ whole genome shotgun (WGS) entry which is preliminary data.</text>
</comment>
<evidence type="ECO:0000256" key="1">
    <source>
        <dbReference type="SAM" id="MobiDB-lite"/>
    </source>
</evidence>
<feature type="compositionally biased region" description="Acidic residues" evidence="1">
    <location>
        <begin position="66"/>
        <end position="76"/>
    </location>
</feature>
<gene>
    <name evidence="2" type="ORF">QYE76_007114</name>
</gene>
<name>A0AAD8RX69_LOLMU</name>
<feature type="compositionally biased region" description="Low complexity" evidence="1">
    <location>
        <begin position="79"/>
        <end position="88"/>
    </location>
</feature>
<feature type="region of interest" description="Disordered" evidence="1">
    <location>
        <begin position="57"/>
        <end position="88"/>
    </location>
</feature>
<sequence>MDPAGFAVEGIEQGHALLPDEGIEQGRAVVGLAPARGRKTAPLPLRSPRCVPVREAELAAAAAQEDKDEEAGGEEDGSSKAAATKTTMKTQTVELHMVGFAKDAVPKQRRWNRIAQEEALLTRRGGAGRHPAHGALLGRHLRLVGWIFGCLHEDSYWRIP</sequence>
<dbReference type="Proteomes" id="UP001231189">
    <property type="component" value="Unassembled WGS sequence"/>
</dbReference>
<accession>A0AAD8RX69</accession>
<dbReference type="AlphaFoldDB" id="A0AAD8RX69"/>
<evidence type="ECO:0000313" key="3">
    <source>
        <dbReference type="Proteomes" id="UP001231189"/>
    </source>
</evidence>
<keyword evidence="3" id="KW-1185">Reference proteome</keyword>